<dbReference type="SUPFAM" id="SSF50346">
    <property type="entry name" value="PRC-barrel domain"/>
    <property type="match status" value="1"/>
</dbReference>
<accession>A0A4Y9SY85</accession>
<keyword evidence="1" id="KW-0732">Signal</keyword>
<sequence>MKFQKGCLALCVGYLCASAAWSQTPDAKQNPPVAGASALGVSVVEMENVVLGWSAKRDLLGKPVINDRKERIGTIDDLIITPSTTGKLPRATVAIIGVGGFIGIGKRDVAIPVEQIQHTDNTFVLPGATKDALKAMPPFEYRKK</sequence>
<dbReference type="EMBL" id="SPUM01000109">
    <property type="protein sequence ID" value="TFW30574.1"/>
    <property type="molecule type" value="Genomic_DNA"/>
</dbReference>
<reference evidence="3 5" key="1">
    <citation type="submission" date="2019-03" db="EMBL/GenBank/DDBJ databases">
        <title>Draft genome of Massilia hortus sp. nov., a novel bacterial species of the Oxalobacteraceae family.</title>
        <authorList>
            <person name="Peta V."/>
            <person name="Raths R."/>
            <person name="Bucking H."/>
        </authorList>
    </citation>
    <scope>NUCLEOTIDE SEQUENCE [LARGE SCALE GENOMIC DNA]</scope>
    <source>
        <strain evidence="3 5">ONC3</strain>
    </source>
</reference>
<dbReference type="OrthoDB" id="8759924at2"/>
<evidence type="ECO:0000256" key="1">
    <source>
        <dbReference type="SAM" id="SignalP"/>
    </source>
</evidence>
<protein>
    <submittedName>
        <fullName evidence="3">PRC-barrel domain containing protein</fullName>
    </submittedName>
</protein>
<evidence type="ECO:0000313" key="3">
    <source>
        <dbReference type="EMBL" id="TFW30507.1"/>
    </source>
</evidence>
<comment type="caution">
    <text evidence="3">The sequence shown here is derived from an EMBL/GenBank/DDBJ whole genome shotgun (WGS) entry which is preliminary data.</text>
</comment>
<evidence type="ECO:0000313" key="5">
    <source>
        <dbReference type="Proteomes" id="UP000297258"/>
    </source>
</evidence>
<feature type="signal peptide" evidence="1">
    <location>
        <begin position="1"/>
        <end position="22"/>
    </location>
</feature>
<dbReference type="Gene3D" id="2.30.30.240">
    <property type="entry name" value="PRC-barrel domain"/>
    <property type="match status" value="1"/>
</dbReference>
<evidence type="ECO:0000313" key="4">
    <source>
        <dbReference type="EMBL" id="TFW30574.1"/>
    </source>
</evidence>
<gene>
    <name evidence="3" type="ORF">E4O92_16465</name>
    <name evidence="4" type="ORF">E4O92_16820</name>
</gene>
<name>A0A4Y9SY85_9BURK</name>
<feature type="chain" id="PRO_5033838291" evidence="1">
    <location>
        <begin position="23"/>
        <end position="144"/>
    </location>
</feature>
<keyword evidence="5" id="KW-1185">Reference proteome</keyword>
<dbReference type="InterPro" id="IPR027275">
    <property type="entry name" value="PRC-brl_dom"/>
</dbReference>
<dbReference type="Pfam" id="PF05239">
    <property type="entry name" value="PRC"/>
    <property type="match status" value="1"/>
</dbReference>
<dbReference type="RefSeq" id="WP_135190826.1">
    <property type="nucleotide sequence ID" value="NZ_SPUM01000109.1"/>
</dbReference>
<proteinExistence type="predicted"/>
<dbReference type="EMBL" id="SPUM01000109">
    <property type="protein sequence ID" value="TFW30507.1"/>
    <property type="molecule type" value="Genomic_DNA"/>
</dbReference>
<dbReference type="Proteomes" id="UP000297258">
    <property type="component" value="Unassembled WGS sequence"/>
</dbReference>
<feature type="domain" description="PRC-barrel" evidence="2">
    <location>
        <begin position="57"/>
        <end position="124"/>
    </location>
</feature>
<dbReference type="InterPro" id="IPR011033">
    <property type="entry name" value="PRC_barrel-like_sf"/>
</dbReference>
<evidence type="ECO:0000259" key="2">
    <source>
        <dbReference type="Pfam" id="PF05239"/>
    </source>
</evidence>
<dbReference type="AlphaFoldDB" id="A0A4Y9SY85"/>
<organism evidence="3 5">
    <name type="scientific">Massilia horti</name>
    <dbReference type="NCBI Taxonomy" id="2562153"/>
    <lineage>
        <taxon>Bacteria</taxon>
        <taxon>Pseudomonadati</taxon>
        <taxon>Pseudomonadota</taxon>
        <taxon>Betaproteobacteria</taxon>
        <taxon>Burkholderiales</taxon>
        <taxon>Oxalobacteraceae</taxon>
        <taxon>Telluria group</taxon>
        <taxon>Massilia</taxon>
    </lineage>
</organism>